<organism evidence="2 3">
    <name type="scientific">Synaphobranchus kaupii</name>
    <name type="common">Kaup's arrowtooth eel</name>
    <dbReference type="NCBI Taxonomy" id="118154"/>
    <lineage>
        <taxon>Eukaryota</taxon>
        <taxon>Metazoa</taxon>
        <taxon>Chordata</taxon>
        <taxon>Craniata</taxon>
        <taxon>Vertebrata</taxon>
        <taxon>Euteleostomi</taxon>
        <taxon>Actinopterygii</taxon>
        <taxon>Neopterygii</taxon>
        <taxon>Teleostei</taxon>
        <taxon>Anguilliformes</taxon>
        <taxon>Synaphobranchidae</taxon>
        <taxon>Synaphobranchus</taxon>
    </lineage>
</organism>
<evidence type="ECO:0000256" key="1">
    <source>
        <dbReference type="SAM" id="MobiDB-lite"/>
    </source>
</evidence>
<accession>A0A9Q1IYK5</accession>
<feature type="region of interest" description="Disordered" evidence="1">
    <location>
        <begin position="1"/>
        <end position="60"/>
    </location>
</feature>
<comment type="caution">
    <text evidence="2">The sequence shown here is derived from an EMBL/GenBank/DDBJ whole genome shotgun (WGS) entry which is preliminary data.</text>
</comment>
<dbReference type="EMBL" id="JAINUF010000006">
    <property type="protein sequence ID" value="KAJ8357713.1"/>
    <property type="molecule type" value="Genomic_DNA"/>
</dbReference>
<dbReference type="Proteomes" id="UP001152622">
    <property type="component" value="Chromosome 6"/>
</dbReference>
<dbReference type="AlphaFoldDB" id="A0A9Q1IYK5"/>
<feature type="compositionally biased region" description="Low complexity" evidence="1">
    <location>
        <begin position="1"/>
        <end position="23"/>
    </location>
</feature>
<reference evidence="2" key="1">
    <citation type="journal article" date="2023" name="Science">
        <title>Genome structures resolve the early diversification of teleost fishes.</title>
        <authorList>
            <person name="Parey E."/>
            <person name="Louis A."/>
            <person name="Montfort J."/>
            <person name="Bouchez O."/>
            <person name="Roques C."/>
            <person name="Iampietro C."/>
            <person name="Lluch J."/>
            <person name="Castinel A."/>
            <person name="Donnadieu C."/>
            <person name="Desvignes T."/>
            <person name="Floi Bucao C."/>
            <person name="Jouanno E."/>
            <person name="Wen M."/>
            <person name="Mejri S."/>
            <person name="Dirks R."/>
            <person name="Jansen H."/>
            <person name="Henkel C."/>
            <person name="Chen W.J."/>
            <person name="Zahm M."/>
            <person name="Cabau C."/>
            <person name="Klopp C."/>
            <person name="Thompson A.W."/>
            <person name="Robinson-Rechavi M."/>
            <person name="Braasch I."/>
            <person name="Lecointre G."/>
            <person name="Bobe J."/>
            <person name="Postlethwait J.H."/>
            <person name="Berthelot C."/>
            <person name="Roest Crollius H."/>
            <person name="Guiguen Y."/>
        </authorList>
    </citation>
    <scope>NUCLEOTIDE SEQUENCE</scope>
    <source>
        <strain evidence="2">WJC10195</strain>
    </source>
</reference>
<feature type="region of interest" description="Disordered" evidence="1">
    <location>
        <begin position="163"/>
        <end position="203"/>
    </location>
</feature>
<name>A0A9Q1IYK5_SYNKA</name>
<protein>
    <submittedName>
        <fullName evidence="2">Uncharacterized protein</fullName>
    </submittedName>
</protein>
<gene>
    <name evidence="2" type="ORF">SKAU_G00205070</name>
</gene>
<evidence type="ECO:0000313" key="3">
    <source>
        <dbReference type="Proteomes" id="UP001152622"/>
    </source>
</evidence>
<keyword evidence="3" id="KW-1185">Reference proteome</keyword>
<feature type="compositionally biased region" description="Basic and acidic residues" evidence="1">
    <location>
        <begin position="189"/>
        <end position="203"/>
    </location>
</feature>
<feature type="compositionally biased region" description="Pro residues" evidence="1">
    <location>
        <begin position="38"/>
        <end position="54"/>
    </location>
</feature>
<sequence>MSTTSVTGSNGVSGSSSSSSSSSAAAHKRLTVAVLRSPPAPVPPPSSAGIPPPNSLSHEEVGRARGGAWLARLLYFQLPALASTASPPPIGRKGLSLSTPSRPIGRGRFPFLPSVAGGRCILGIGSPRSQCHLLRRRIAELQVPVSPSLGGSRLPYLMPPLSPFQRKQPGENYTLRRAASRIPGTERAVPSEHSRKEKTQDHP</sequence>
<proteinExistence type="predicted"/>
<evidence type="ECO:0000313" key="2">
    <source>
        <dbReference type="EMBL" id="KAJ8357713.1"/>
    </source>
</evidence>